<evidence type="ECO:0000256" key="5">
    <source>
        <dbReference type="ARBA" id="ARBA00022723"/>
    </source>
</evidence>
<evidence type="ECO:0000256" key="14">
    <source>
        <dbReference type="ARBA" id="ARBA00025153"/>
    </source>
</evidence>
<comment type="function">
    <text evidence="17">Catalyzes the dehydration of the S-form of NAD(P)HX at the expense of ADP, which is converted to AMP. Together with NAD(P)HX epimerase, which catalyzes the epimerization of the S- and R-forms, the enzyme allows the repair of both epimers of NAD(P)HX, a damaged form of NAD(P)H that is a result of enzymatic or heat-dependent hydration.</text>
</comment>
<evidence type="ECO:0000259" key="21">
    <source>
        <dbReference type="PROSITE" id="PS51385"/>
    </source>
</evidence>
<comment type="function">
    <text evidence="18">Catalyzes the epimerization of the S- and R-forms of NAD(P)HX, a damaged form of NAD(P)H that is a result of enzymatic or heat-dependent hydration. This is a prerequisite for the S-specific NAD(P)H-hydrate dehydratase to allow the repair of both epimers of NAD(P)HX.</text>
</comment>
<dbReference type="Pfam" id="PF03853">
    <property type="entry name" value="YjeF_N"/>
    <property type="match status" value="1"/>
</dbReference>
<evidence type="ECO:0000256" key="11">
    <source>
        <dbReference type="ARBA" id="ARBA00023235"/>
    </source>
</evidence>
<dbReference type="InterPro" id="IPR000631">
    <property type="entry name" value="CARKD"/>
</dbReference>
<evidence type="ECO:0000256" key="10">
    <source>
        <dbReference type="ARBA" id="ARBA00023027"/>
    </source>
</evidence>
<evidence type="ECO:0000259" key="20">
    <source>
        <dbReference type="PROSITE" id="PS51383"/>
    </source>
</evidence>
<dbReference type="Gene3D" id="3.40.1190.20">
    <property type="match status" value="1"/>
</dbReference>
<evidence type="ECO:0000256" key="12">
    <source>
        <dbReference type="ARBA" id="ARBA00023239"/>
    </source>
</evidence>
<keyword evidence="23" id="KW-1185">Reference proteome</keyword>
<dbReference type="PIRSF" id="PIRSF017184">
    <property type="entry name" value="Nnr"/>
    <property type="match status" value="1"/>
</dbReference>
<dbReference type="EC" id="4.2.1.136" evidence="19"/>
<feature type="binding site" evidence="18">
    <location>
        <position position="116"/>
    </location>
    <ligand>
        <name>K(+)</name>
        <dbReference type="ChEBI" id="CHEBI:29103"/>
    </ligand>
</feature>
<feature type="domain" description="YjeF N-terminal" evidence="21">
    <location>
        <begin position="9"/>
        <end position="208"/>
    </location>
</feature>
<comment type="catalytic activity">
    <reaction evidence="15 17 19">
        <text>(6S)-NADHX + ADP = AMP + phosphate + NADH + H(+)</text>
        <dbReference type="Rhea" id="RHEA:32223"/>
        <dbReference type="ChEBI" id="CHEBI:15378"/>
        <dbReference type="ChEBI" id="CHEBI:43474"/>
        <dbReference type="ChEBI" id="CHEBI:57945"/>
        <dbReference type="ChEBI" id="CHEBI:64074"/>
        <dbReference type="ChEBI" id="CHEBI:456215"/>
        <dbReference type="ChEBI" id="CHEBI:456216"/>
        <dbReference type="EC" id="4.2.1.136"/>
    </reaction>
</comment>
<dbReference type="InterPro" id="IPR030677">
    <property type="entry name" value="Nnr"/>
</dbReference>
<evidence type="ECO:0000256" key="7">
    <source>
        <dbReference type="ARBA" id="ARBA00022840"/>
    </source>
</evidence>
<dbReference type="PANTHER" id="PTHR12592:SF0">
    <property type="entry name" value="ATP-DEPENDENT (S)-NAD(P)H-HYDRATE DEHYDRATASE"/>
    <property type="match status" value="1"/>
</dbReference>
<comment type="cofactor">
    <cofactor evidence="17">
        <name>Mg(2+)</name>
        <dbReference type="ChEBI" id="CHEBI:18420"/>
    </cofactor>
</comment>
<sequence>MSFVTGAAMRSLEEAAFRRGVSAESLMDRAGEGIARRLLDHFPQPGRAVAYIGKGNNGGDALVALRYLREAGWQIALKAAYPETEWGVLPRRKRRELVEELPNALPEGSGPLLLLDGLLGIGARGTLREPLARLAEEMAWLRDSHGAVVAAMDLPSGIDADSGEGRGVVADLTITVGVAKLGLSTPAGIASAGRILLVPLGDLPPPEGSALELFGPDAFPGLLSPRPHDFHKGDSGRIGLLAGSPGMTGAAVLAATAALRAGAGLVTLHVEPEFLPSLAAPMPPEVMVKVSPTPVTDAFSAGHDALVIGPGIANMSKTGQADLLARLAKPHPPAVLDADGLNFLATAGKTALLDSRHLITPHPGEFRRLAPDLAEKDRLAAAVAFVTRHPCTLLLKGARTLVAAPGEATRFNPTGHAGMASGGQGDVLSGVAGAFLAQGMKPCDAASLAAWLCGRAAERALAKGPVTTASDTLDELGGAMRDWQERRR</sequence>
<comment type="similarity">
    <text evidence="18">Belongs to the NnrE/AIBP family.</text>
</comment>
<evidence type="ECO:0000256" key="6">
    <source>
        <dbReference type="ARBA" id="ARBA00022741"/>
    </source>
</evidence>
<name>A0ABT3GFY5_9BACT</name>
<feature type="binding site" evidence="18">
    <location>
        <begin position="120"/>
        <end position="126"/>
    </location>
    <ligand>
        <name>(6S)-NADPHX</name>
        <dbReference type="ChEBI" id="CHEBI:64076"/>
    </ligand>
</feature>
<comment type="cofactor">
    <cofactor evidence="18 19">
        <name>K(+)</name>
        <dbReference type="ChEBI" id="CHEBI:29103"/>
    </cofactor>
    <text evidence="18 19">Binds 1 potassium ion per subunit.</text>
</comment>
<keyword evidence="12 17" id="KW-0456">Lyase</keyword>
<organism evidence="22 23">
    <name type="scientific">Luteolibacter arcticus</name>
    <dbReference type="NCBI Taxonomy" id="1581411"/>
    <lineage>
        <taxon>Bacteria</taxon>
        <taxon>Pseudomonadati</taxon>
        <taxon>Verrucomicrobiota</taxon>
        <taxon>Verrucomicrobiia</taxon>
        <taxon>Verrucomicrobiales</taxon>
        <taxon>Verrucomicrobiaceae</taxon>
        <taxon>Luteolibacter</taxon>
    </lineage>
</organism>
<dbReference type="PROSITE" id="PS51385">
    <property type="entry name" value="YJEF_N"/>
    <property type="match status" value="1"/>
</dbReference>
<dbReference type="PROSITE" id="PS51383">
    <property type="entry name" value="YJEF_C_3"/>
    <property type="match status" value="1"/>
</dbReference>
<keyword evidence="9 18" id="KW-0630">Potassium</keyword>
<dbReference type="InterPro" id="IPR004443">
    <property type="entry name" value="YjeF_N_dom"/>
</dbReference>
<dbReference type="EC" id="5.1.99.6" evidence="19"/>
<comment type="similarity">
    <text evidence="4 19">In the C-terminal section; belongs to the NnrD/CARKD family.</text>
</comment>
<feature type="binding site" evidence="17">
    <location>
        <position position="250"/>
    </location>
    <ligand>
        <name>(6S)-NADPHX</name>
        <dbReference type="ChEBI" id="CHEBI:64076"/>
    </ligand>
</feature>
<feature type="binding site" evidence="17">
    <location>
        <position position="311"/>
    </location>
    <ligand>
        <name>(6S)-NADPHX</name>
        <dbReference type="ChEBI" id="CHEBI:64076"/>
    </ligand>
</feature>
<evidence type="ECO:0000256" key="15">
    <source>
        <dbReference type="ARBA" id="ARBA00048238"/>
    </source>
</evidence>
<evidence type="ECO:0000256" key="8">
    <source>
        <dbReference type="ARBA" id="ARBA00022857"/>
    </source>
</evidence>
<comment type="catalytic activity">
    <reaction evidence="16 17 19">
        <text>(6S)-NADPHX + ADP = AMP + phosphate + NADPH + H(+)</text>
        <dbReference type="Rhea" id="RHEA:32235"/>
        <dbReference type="ChEBI" id="CHEBI:15378"/>
        <dbReference type="ChEBI" id="CHEBI:43474"/>
        <dbReference type="ChEBI" id="CHEBI:57783"/>
        <dbReference type="ChEBI" id="CHEBI:64076"/>
        <dbReference type="ChEBI" id="CHEBI:456215"/>
        <dbReference type="ChEBI" id="CHEBI:456216"/>
        <dbReference type="EC" id="4.2.1.136"/>
    </reaction>
</comment>
<protein>
    <recommendedName>
        <fullName evidence="19">Bifunctional NAD(P)H-hydrate repair enzyme</fullName>
    </recommendedName>
    <alternativeName>
        <fullName evidence="19">Nicotinamide nucleotide repair protein</fullName>
    </alternativeName>
    <domain>
        <recommendedName>
            <fullName evidence="19">ADP-dependent (S)-NAD(P)H-hydrate dehydratase</fullName>
            <ecNumber evidence="19">4.2.1.136</ecNumber>
        </recommendedName>
        <alternativeName>
            <fullName evidence="19">ADP-dependent NAD(P)HX dehydratase</fullName>
        </alternativeName>
    </domain>
    <domain>
        <recommendedName>
            <fullName evidence="19">NAD(P)H-hydrate epimerase</fullName>
            <ecNumber evidence="19">5.1.99.6</ecNumber>
        </recommendedName>
    </domain>
</protein>
<dbReference type="InterPro" id="IPR029056">
    <property type="entry name" value="Ribokinase-like"/>
</dbReference>
<dbReference type="Pfam" id="PF01256">
    <property type="entry name" value="Carb_kinase"/>
    <property type="match status" value="1"/>
</dbReference>
<keyword evidence="7 17" id="KW-0067">ATP-binding</keyword>
<evidence type="ECO:0000256" key="18">
    <source>
        <dbReference type="HAMAP-Rule" id="MF_01966"/>
    </source>
</evidence>
<dbReference type="PANTHER" id="PTHR12592">
    <property type="entry name" value="ATP-DEPENDENT (S)-NAD(P)H-HYDRATE DEHYDRATASE FAMILY MEMBER"/>
    <property type="match status" value="1"/>
</dbReference>
<dbReference type="RefSeq" id="WP_264486639.1">
    <property type="nucleotide sequence ID" value="NZ_JAPDDT010000002.1"/>
</dbReference>
<evidence type="ECO:0000256" key="4">
    <source>
        <dbReference type="ARBA" id="ARBA00009524"/>
    </source>
</evidence>
<evidence type="ECO:0000256" key="3">
    <source>
        <dbReference type="ARBA" id="ARBA00006001"/>
    </source>
</evidence>
<dbReference type="NCBIfam" id="TIGR00196">
    <property type="entry name" value="yjeF_cterm"/>
    <property type="match status" value="1"/>
</dbReference>
<comment type="similarity">
    <text evidence="17">Belongs to the NnrD/CARKD family.</text>
</comment>
<evidence type="ECO:0000256" key="17">
    <source>
        <dbReference type="HAMAP-Rule" id="MF_01965"/>
    </source>
</evidence>
<feature type="binding site" evidence="17">
    <location>
        <begin position="396"/>
        <end position="400"/>
    </location>
    <ligand>
        <name>AMP</name>
        <dbReference type="ChEBI" id="CHEBI:456215"/>
    </ligand>
</feature>
<keyword evidence="10 17" id="KW-0520">NAD</keyword>
<evidence type="ECO:0000256" key="13">
    <source>
        <dbReference type="ARBA" id="ARBA00023268"/>
    </source>
</evidence>
<dbReference type="InterPro" id="IPR036652">
    <property type="entry name" value="YjeF_N_dom_sf"/>
</dbReference>
<comment type="similarity">
    <text evidence="3 19">In the N-terminal section; belongs to the NnrE/AIBP family.</text>
</comment>
<dbReference type="Gene3D" id="3.40.50.10260">
    <property type="entry name" value="YjeF N-terminal domain"/>
    <property type="match status" value="1"/>
</dbReference>
<evidence type="ECO:0000256" key="19">
    <source>
        <dbReference type="PIRNR" id="PIRNR017184"/>
    </source>
</evidence>
<keyword evidence="8 17" id="KW-0521">NADP</keyword>
<feature type="binding site" evidence="17">
    <location>
        <position position="362"/>
    </location>
    <ligand>
        <name>(6S)-NADPHX</name>
        <dbReference type="ChEBI" id="CHEBI:64076"/>
    </ligand>
</feature>
<comment type="catalytic activity">
    <reaction evidence="2 18 19">
        <text>(6R)-NADPHX = (6S)-NADPHX</text>
        <dbReference type="Rhea" id="RHEA:32227"/>
        <dbReference type="ChEBI" id="CHEBI:64076"/>
        <dbReference type="ChEBI" id="CHEBI:64077"/>
        <dbReference type="EC" id="5.1.99.6"/>
    </reaction>
</comment>
<comment type="caution">
    <text evidence="18">Lacks conserved residue(s) required for the propagation of feature annotation.</text>
</comment>
<comment type="caution">
    <text evidence="22">The sequence shown here is derived from an EMBL/GenBank/DDBJ whole genome shotgun (WGS) entry which is preliminary data.</text>
</comment>
<evidence type="ECO:0000313" key="23">
    <source>
        <dbReference type="Proteomes" id="UP001320876"/>
    </source>
</evidence>
<comment type="subunit">
    <text evidence="17">Homotetramer.</text>
</comment>
<feature type="domain" description="YjeF C-terminal" evidence="20">
    <location>
        <begin position="215"/>
        <end position="483"/>
    </location>
</feature>
<keyword evidence="5 18" id="KW-0479">Metal-binding</keyword>
<feature type="binding site" evidence="18">
    <location>
        <position position="156"/>
    </location>
    <ligand>
        <name>K(+)</name>
        <dbReference type="ChEBI" id="CHEBI:29103"/>
    </ligand>
</feature>
<dbReference type="SUPFAM" id="SSF64153">
    <property type="entry name" value="YjeF N-terminal domain-like"/>
    <property type="match status" value="1"/>
</dbReference>
<feature type="binding site" evidence="18">
    <location>
        <begin position="56"/>
        <end position="60"/>
    </location>
    <ligand>
        <name>(6S)-NADPHX</name>
        <dbReference type="ChEBI" id="CHEBI:64076"/>
    </ligand>
</feature>
<feature type="binding site" evidence="17">
    <location>
        <position position="426"/>
    </location>
    <ligand>
        <name>(6S)-NADPHX</name>
        <dbReference type="ChEBI" id="CHEBI:64076"/>
    </ligand>
</feature>
<gene>
    <name evidence="17" type="primary">nnrD</name>
    <name evidence="18" type="synonym">nnrE</name>
    <name evidence="22" type="ORF">OKA05_08195</name>
</gene>
<keyword evidence="6 17" id="KW-0547">Nucleotide-binding</keyword>
<comment type="function">
    <text evidence="14 19">Bifunctional enzyme that catalyzes the epimerization of the S- and R-forms of NAD(P)HX and the dehydration of the S-form of NAD(P)HX at the expense of ADP, which is converted to AMP. This allows the repair of both epimers of NAD(P)HX, a damaged form of NAD(P)H that is a result of enzymatic or heat-dependent hydration.</text>
</comment>
<keyword evidence="13" id="KW-0511">Multifunctional enzyme</keyword>
<feature type="binding site" evidence="18">
    <location>
        <position position="57"/>
    </location>
    <ligand>
        <name>K(+)</name>
        <dbReference type="ChEBI" id="CHEBI:29103"/>
    </ligand>
</feature>
<accession>A0ABT3GFY5</accession>
<evidence type="ECO:0000256" key="2">
    <source>
        <dbReference type="ARBA" id="ARBA00000909"/>
    </source>
</evidence>
<dbReference type="HAMAP" id="MF_01966">
    <property type="entry name" value="NADHX_epimerase"/>
    <property type="match status" value="1"/>
</dbReference>
<comment type="catalytic activity">
    <reaction evidence="1 18 19">
        <text>(6R)-NADHX = (6S)-NADHX</text>
        <dbReference type="Rhea" id="RHEA:32215"/>
        <dbReference type="ChEBI" id="CHEBI:64074"/>
        <dbReference type="ChEBI" id="CHEBI:64075"/>
        <dbReference type="EC" id="5.1.99.6"/>
    </reaction>
</comment>
<dbReference type="CDD" id="cd01171">
    <property type="entry name" value="YXKO-related"/>
    <property type="match status" value="1"/>
</dbReference>
<reference evidence="22 23" key="1">
    <citation type="submission" date="2022-10" db="EMBL/GenBank/DDBJ databases">
        <title>Luteolibacter arcticus strain CCTCC AB 2014275, whole genome shotgun sequencing project.</title>
        <authorList>
            <person name="Zhao G."/>
            <person name="Shen L."/>
        </authorList>
    </citation>
    <scope>NUCLEOTIDE SEQUENCE [LARGE SCALE GENOMIC DNA]</scope>
    <source>
        <strain evidence="22 23">CCTCC AB 2014275</strain>
    </source>
</reference>
<feature type="binding site" evidence="17">
    <location>
        <position position="425"/>
    </location>
    <ligand>
        <name>AMP</name>
        <dbReference type="ChEBI" id="CHEBI:456215"/>
    </ligand>
</feature>
<proteinExistence type="inferred from homology"/>
<evidence type="ECO:0000256" key="16">
    <source>
        <dbReference type="ARBA" id="ARBA00049209"/>
    </source>
</evidence>
<dbReference type="EMBL" id="JAPDDT010000002">
    <property type="protein sequence ID" value="MCW1922532.1"/>
    <property type="molecule type" value="Genomic_DNA"/>
</dbReference>
<evidence type="ECO:0000256" key="9">
    <source>
        <dbReference type="ARBA" id="ARBA00022958"/>
    </source>
</evidence>
<dbReference type="HAMAP" id="MF_01965">
    <property type="entry name" value="NADHX_dehydratase"/>
    <property type="match status" value="1"/>
</dbReference>
<dbReference type="SUPFAM" id="SSF53613">
    <property type="entry name" value="Ribokinase-like"/>
    <property type="match status" value="1"/>
</dbReference>
<dbReference type="NCBIfam" id="TIGR00197">
    <property type="entry name" value="yjeF_nterm"/>
    <property type="match status" value="1"/>
</dbReference>
<dbReference type="Proteomes" id="UP001320876">
    <property type="component" value="Unassembled WGS sequence"/>
</dbReference>
<keyword evidence="11 18" id="KW-0413">Isomerase</keyword>
<evidence type="ECO:0000256" key="1">
    <source>
        <dbReference type="ARBA" id="ARBA00000013"/>
    </source>
</evidence>
<feature type="binding site" evidence="18">
    <location>
        <position position="153"/>
    </location>
    <ligand>
        <name>(6S)-NADPHX</name>
        <dbReference type="ChEBI" id="CHEBI:64076"/>
    </ligand>
</feature>
<evidence type="ECO:0000313" key="22">
    <source>
        <dbReference type="EMBL" id="MCW1922532.1"/>
    </source>
</evidence>